<comment type="caution">
    <text evidence="3">The sequence shown here is derived from an EMBL/GenBank/DDBJ whole genome shotgun (WGS) entry which is preliminary data.</text>
</comment>
<dbReference type="GO" id="GO:0016301">
    <property type="term" value="F:kinase activity"/>
    <property type="evidence" value="ECO:0007669"/>
    <property type="project" value="UniProtKB-KW"/>
</dbReference>
<feature type="compositionally biased region" description="Low complexity" evidence="2">
    <location>
        <begin position="403"/>
        <end position="420"/>
    </location>
</feature>
<evidence type="ECO:0000256" key="2">
    <source>
        <dbReference type="SAM" id="MobiDB-lite"/>
    </source>
</evidence>
<keyword evidence="1" id="KW-0175">Coiled coil</keyword>
<dbReference type="AlphaFoldDB" id="A0A2P6TY20"/>
<dbReference type="OrthoDB" id="511688at2759"/>
<gene>
    <name evidence="3" type="ORF">C2E21_2422</name>
</gene>
<dbReference type="PANTHER" id="PTHR12460">
    <property type="entry name" value="CYCLIN-DEPENDENT KINASE INHIBITOR-RELATED PROTEIN"/>
    <property type="match status" value="1"/>
</dbReference>
<organism evidence="3 4">
    <name type="scientific">Chlorella sorokiniana</name>
    <name type="common">Freshwater green alga</name>
    <dbReference type="NCBI Taxonomy" id="3076"/>
    <lineage>
        <taxon>Eukaryota</taxon>
        <taxon>Viridiplantae</taxon>
        <taxon>Chlorophyta</taxon>
        <taxon>core chlorophytes</taxon>
        <taxon>Trebouxiophyceae</taxon>
        <taxon>Chlorellales</taxon>
        <taxon>Chlorellaceae</taxon>
        <taxon>Chlorella clade</taxon>
        <taxon>Chlorella</taxon>
    </lineage>
</organism>
<evidence type="ECO:0000313" key="3">
    <source>
        <dbReference type="EMBL" id="PRW58962.1"/>
    </source>
</evidence>
<accession>A0A2P6TY20</accession>
<feature type="compositionally biased region" description="Basic residues" evidence="2">
    <location>
        <begin position="688"/>
        <end position="698"/>
    </location>
</feature>
<feature type="region of interest" description="Disordered" evidence="2">
    <location>
        <begin position="403"/>
        <end position="439"/>
    </location>
</feature>
<keyword evidence="4" id="KW-1185">Reference proteome</keyword>
<reference evidence="3 4" key="1">
    <citation type="journal article" date="2018" name="Plant J.">
        <title>Genome sequences of Chlorella sorokiniana UTEX 1602 and Micractinium conductrix SAG 241.80: implications to maltose excretion by a green alga.</title>
        <authorList>
            <person name="Arriola M.B."/>
            <person name="Velmurugan N."/>
            <person name="Zhang Y."/>
            <person name="Plunkett M.H."/>
            <person name="Hondzo H."/>
            <person name="Barney B.M."/>
        </authorList>
    </citation>
    <scope>NUCLEOTIDE SEQUENCE [LARGE SCALE GENOMIC DNA]</scope>
    <source>
        <strain evidence="4">UTEX 1602</strain>
    </source>
</reference>
<dbReference type="Proteomes" id="UP000239899">
    <property type="component" value="Unassembled WGS sequence"/>
</dbReference>
<name>A0A2P6TY20_CHLSO</name>
<sequence>MLAAQAASGRHALQPLPCSGPAGQRSDRPWRQQAAGDGRGQPVRCRRRRAGTVTARAAADFQQLRSTAQDSVAAAQAKLSALEAAQRTAAQAREPAAEAERHWQDLHSRLTALTHEAQEATKSLRTAVTAAAGGEAEATHALLQVHMKERLDGYKSTHGLSLASEWKLYPVQDLPLHSIPGGRMLYQLAAAEVEGQPFAIVAVGISNPFMFDNLRSLLMHWGVSEGLNGQWGQPPRGWHTSPGVSTPAGDRAWDTVLGAFAPVMRGEAVTDAAVYSVVLQIPLEGALEVKGGIKCVLRRTDHGQPEWIKAGQHNNADFFLDFQPAVAFFRRKRRAAQKAAIAAARTAAKAAGGRGRGRSSSRSPNPPRSKKGRKKDWASLMSWDESDTDDDWGPELELPVSASKAAALAAPSNKKVQVVQEESDDEESDDEEPEVLRSAEIDDHLLPTWVTKVDQFVQLSDLPQERSQASHLKCLGHVAAAIAQTGGDRQLTDRVRQLEGLLQQVDLLELSSRAAQQEKEQLQAMLKQAQDESSHLLHEIGNVADSARRTAVKLRGRETEVTQRDLEAVAQQVADELLRKASGGGSFWHNPFAKEEERQLVFVQQKVMDLTGLDAQLVVQVFVEGTRVAVEAAAAAASTSANGNGAVNGASKIDAAFVANSLAASSAAEAAAAAAAAAEAAETNGAAGKKKGGRKATKKKEEKEKEKPGFDHVVLGVAVAEKFPDGRLKTPLILHLGCVAHQSAKWQAPPEQWLANPSSVSVSVHGSASQIPLQRYSIAAEDGGPVFVDPALFGLAIRLPLKECLQQGIGGVEFVLKTFDGQWLSWEQGHHSSNFYMDLPLRIKLLVVVLRNMKALVLCLALISAAMLGPADAARRGVVEAYQQPHGRRLQDALIPGLAAAAAPAAAGKTVPPSADVQKLTSLICSDPEAAGDQIRTTVQNGGADAQTAVFALFAADCKDEEATSDAFAIIDAVNTGDPADIDTVSSWFTNFVEAADAVAIPVCLSLAVVDSDTGRASDQRFFHACHNVN</sequence>
<feature type="region of interest" description="Disordered" evidence="2">
    <location>
        <begin position="346"/>
        <end position="379"/>
    </location>
</feature>
<feature type="region of interest" description="Disordered" evidence="2">
    <location>
        <begin position="682"/>
        <end position="707"/>
    </location>
</feature>
<feature type="coiled-coil region" evidence="1">
    <location>
        <begin position="498"/>
        <end position="539"/>
    </location>
</feature>
<feature type="compositionally biased region" description="Acidic residues" evidence="2">
    <location>
        <begin position="421"/>
        <end position="433"/>
    </location>
</feature>
<evidence type="ECO:0000256" key="1">
    <source>
        <dbReference type="SAM" id="Coils"/>
    </source>
</evidence>
<dbReference type="EMBL" id="LHPG02000004">
    <property type="protein sequence ID" value="PRW58962.1"/>
    <property type="molecule type" value="Genomic_DNA"/>
</dbReference>
<protein>
    <submittedName>
        <fullName evidence="3">Pyruvate phosphate dikinase,PEP pyruvate-binding</fullName>
    </submittedName>
</protein>
<keyword evidence="3" id="KW-0670">Pyruvate</keyword>
<evidence type="ECO:0000313" key="4">
    <source>
        <dbReference type="Proteomes" id="UP000239899"/>
    </source>
</evidence>
<proteinExistence type="predicted"/>
<feature type="region of interest" description="Disordered" evidence="2">
    <location>
        <begin position="1"/>
        <end position="51"/>
    </location>
</feature>